<evidence type="ECO:0000313" key="2">
    <source>
        <dbReference type="Proteomes" id="UP001162480"/>
    </source>
</evidence>
<dbReference type="Proteomes" id="UP001162480">
    <property type="component" value="Chromosome 4"/>
</dbReference>
<accession>A0AA36F207</accession>
<protein>
    <submittedName>
        <fullName evidence="1">Uncharacterized protein</fullName>
    </submittedName>
</protein>
<dbReference type="EMBL" id="OX597817">
    <property type="protein sequence ID" value="CAI9720785.1"/>
    <property type="molecule type" value="Genomic_DNA"/>
</dbReference>
<proteinExistence type="predicted"/>
<organism evidence="1 2">
    <name type="scientific">Octopus vulgaris</name>
    <name type="common">Common octopus</name>
    <dbReference type="NCBI Taxonomy" id="6645"/>
    <lineage>
        <taxon>Eukaryota</taxon>
        <taxon>Metazoa</taxon>
        <taxon>Spiralia</taxon>
        <taxon>Lophotrochozoa</taxon>
        <taxon>Mollusca</taxon>
        <taxon>Cephalopoda</taxon>
        <taxon>Coleoidea</taxon>
        <taxon>Octopodiformes</taxon>
        <taxon>Octopoda</taxon>
        <taxon>Incirrata</taxon>
        <taxon>Octopodidae</taxon>
        <taxon>Octopus</taxon>
    </lineage>
</organism>
<gene>
    <name evidence="1" type="ORF">OCTVUL_1B015362</name>
</gene>
<sequence>MIKHENKQNNSFPTNHHCPHCGFSARPYAGLISHTHAYIHIAFGDQRSHQVKYLSSQVALTSESGLNVSATFVFEEHYPVKQRHNYKLYLRGKKVLCGYICICMSLNEVSLE</sequence>
<dbReference type="AlphaFoldDB" id="A0AA36F207"/>
<evidence type="ECO:0000313" key="1">
    <source>
        <dbReference type="EMBL" id="CAI9720785.1"/>
    </source>
</evidence>
<name>A0AA36F207_OCTVU</name>
<keyword evidence="2" id="KW-1185">Reference proteome</keyword>
<reference evidence="1" key="1">
    <citation type="submission" date="2023-08" db="EMBL/GenBank/DDBJ databases">
        <authorList>
            <person name="Alioto T."/>
            <person name="Alioto T."/>
            <person name="Gomez Garrido J."/>
        </authorList>
    </citation>
    <scope>NUCLEOTIDE SEQUENCE</scope>
</reference>